<feature type="domain" description="4Fe-4S ferredoxin-type" evidence="7">
    <location>
        <begin position="60"/>
        <end position="89"/>
    </location>
</feature>
<gene>
    <name evidence="8" type="ORF">AAAT34_06870</name>
</gene>
<dbReference type="PROSITE" id="PS51379">
    <property type="entry name" value="4FE4S_FER_2"/>
    <property type="match status" value="2"/>
</dbReference>
<keyword evidence="9" id="KW-1185">Reference proteome</keyword>
<keyword evidence="4" id="KW-0408">Iron</keyword>
<dbReference type="InterPro" id="IPR017896">
    <property type="entry name" value="4Fe4S_Fe-S-bd"/>
</dbReference>
<organism evidence="8 9">
    <name type="scientific">Hallella faecis</name>
    <dbReference type="NCBI Taxonomy" id="2841596"/>
    <lineage>
        <taxon>Bacteria</taxon>
        <taxon>Pseudomonadati</taxon>
        <taxon>Bacteroidota</taxon>
        <taxon>Bacteroidia</taxon>
        <taxon>Bacteroidales</taxon>
        <taxon>Prevotellaceae</taxon>
        <taxon>Hallella</taxon>
    </lineage>
</organism>
<keyword evidence="3" id="KW-0677">Repeat</keyword>
<proteinExistence type="predicted"/>
<evidence type="ECO:0000256" key="2">
    <source>
        <dbReference type="ARBA" id="ARBA00022723"/>
    </source>
</evidence>
<sequence length="89" mass="9582">MTTTLSTQQAPSLACASPASREKARPRSKYKAQNEQDRCVACGVCVKMCPKDAISILKGCYAVIDEDRCVGCGICEKNCPAGVMHKVTR</sequence>
<evidence type="ECO:0000256" key="5">
    <source>
        <dbReference type="ARBA" id="ARBA00023014"/>
    </source>
</evidence>
<evidence type="ECO:0000256" key="4">
    <source>
        <dbReference type="ARBA" id="ARBA00023004"/>
    </source>
</evidence>
<reference evidence="8 9" key="1">
    <citation type="submission" date="2024-04" db="EMBL/GenBank/DDBJ databases">
        <title>Human intestinal bacterial collection.</title>
        <authorList>
            <person name="Pauvert C."/>
            <person name="Hitch T.C.A."/>
            <person name="Clavel T."/>
        </authorList>
    </citation>
    <scope>NUCLEOTIDE SEQUENCE [LARGE SCALE GENOMIC DNA]</scope>
    <source>
        <strain evidence="8 9">CLA-AA-H145</strain>
    </source>
</reference>
<dbReference type="EMBL" id="JBBNFP010000022">
    <property type="protein sequence ID" value="MEQ2486776.1"/>
    <property type="molecule type" value="Genomic_DNA"/>
</dbReference>
<dbReference type="Gene3D" id="3.30.70.20">
    <property type="match status" value="1"/>
</dbReference>
<evidence type="ECO:0000259" key="7">
    <source>
        <dbReference type="PROSITE" id="PS51379"/>
    </source>
</evidence>
<evidence type="ECO:0000313" key="9">
    <source>
        <dbReference type="Proteomes" id="UP001487296"/>
    </source>
</evidence>
<dbReference type="RefSeq" id="WP_215759862.1">
    <property type="nucleotide sequence ID" value="NZ_JAHKBE010000022.1"/>
</dbReference>
<feature type="domain" description="4Fe-4S ferredoxin-type" evidence="7">
    <location>
        <begin position="30"/>
        <end position="59"/>
    </location>
</feature>
<dbReference type="PANTHER" id="PTHR43724">
    <property type="entry name" value="PYRUVATE SYNTHASE SUBUNIT PORD"/>
    <property type="match status" value="1"/>
</dbReference>
<feature type="compositionally biased region" description="Polar residues" evidence="6">
    <location>
        <begin position="1"/>
        <end position="11"/>
    </location>
</feature>
<dbReference type="SUPFAM" id="SSF54862">
    <property type="entry name" value="4Fe-4S ferredoxins"/>
    <property type="match status" value="1"/>
</dbReference>
<dbReference type="Proteomes" id="UP001487296">
    <property type="component" value="Unassembled WGS sequence"/>
</dbReference>
<comment type="caution">
    <text evidence="8">The sequence shown here is derived from an EMBL/GenBank/DDBJ whole genome shotgun (WGS) entry which is preliminary data.</text>
</comment>
<keyword evidence="5" id="KW-0411">Iron-sulfur</keyword>
<keyword evidence="2" id="KW-0479">Metal-binding</keyword>
<dbReference type="Pfam" id="PF12838">
    <property type="entry name" value="Fer4_7"/>
    <property type="match status" value="1"/>
</dbReference>
<evidence type="ECO:0000313" key="8">
    <source>
        <dbReference type="EMBL" id="MEQ2486776.1"/>
    </source>
</evidence>
<evidence type="ECO:0000256" key="1">
    <source>
        <dbReference type="ARBA" id="ARBA00022485"/>
    </source>
</evidence>
<dbReference type="PANTHER" id="PTHR43724:SF1">
    <property type="entry name" value="PYRUVATE SYNTHASE SUBUNIT PORD"/>
    <property type="match status" value="1"/>
</dbReference>
<dbReference type="PROSITE" id="PS00198">
    <property type="entry name" value="4FE4S_FER_1"/>
    <property type="match status" value="1"/>
</dbReference>
<evidence type="ECO:0000256" key="3">
    <source>
        <dbReference type="ARBA" id="ARBA00022737"/>
    </source>
</evidence>
<keyword evidence="1" id="KW-0004">4Fe-4S</keyword>
<accession>A0ABV1FQT8</accession>
<dbReference type="InterPro" id="IPR017900">
    <property type="entry name" value="4Fe4S_Fe_S_CS"/>
</dbReference>
<feature type="region of interest" description="Disordered" evidence="6">
    <location>
        <begin position="1"/>
        <end position="29"/>
    </location>
</feature>
<protein>
    <submittedName>
        <fullName evidence="8">4Fe-4S binding protein</fullName>
    </submittedName>
</protein>
<name>A0ABV1FQT8_9BACT</name>
<evidence type="ECO:0000256" key="6">
    <source>
        <dbReference type="SAM" id="MobiDB-lite"/>
    </source>
</evidence>